<name>A0AAV5GHU4_9BASI</name>
<accession>A0AAV5GHU4</accession>
<feature type="coiled-coil region" evidence="1">
    <location>
        <begin position="14"/>
        <end position="41"/>
    </location>
</feature>
<reference evidence="3 4" key="1">
    <citation type="submission" date="2021-12" db="EMBL/GenBank/DDBJ databases">
        <title>High titer production of polyol ester of fatty acids by Rhodotorula paludigena BS15 towards product separation-free biomass refinery.</title>
        <authorList>
            <person name="Mano J."/>
            <person name="Ono H."/>
            <person name="Tanaka T."/>
            <person name="Naito K."/>
            <person name="Sushida H."/>
            <person name="Ike M."/>
            <person name="Tokuyasu K."/>
            <person name="Kitaoka M."/>
        </authorList>
    </citation>
    <scope>NUCLEOTIDE SEQUENCE [LARGE SCALE GENOMIC DNA]</scope>
    <source>
        <strain evidence="3 4">BS15</strain>
    </source>
</reference>
<feature type="region of interest" description="Disordered" evidence="2">
    <location>
        <begin position="50"/>
        <end position="101"/>
    </location>
</feature>
<evidence type="ECO:0000313" key="4">
    <source>
        <dbReference type="Proteomes" id="UP001342314"/>
    </source>
</evidence>
<evidence type="ECO:0000313" key="3">
    <source>
        <dbReference type="EMBL" id="GJN89698.1"/>
    </source>
</evidence>
<feature type="region of interest" description="Disordered" evidence="2">
    <location>
        <begin position="137"/>
        <end position="163"/>
    </location>
</feature>
<protein>
    <submittedName>
        <fullName evidence="3">Uncharacterized protein</fullName>
    </submittedName>
</protein>
<dbReference type="Proteomes" id="UP001342314">
    <property type="component" value="Unassembled WGS sequence"/>
</dbReference>
<evidence type="ECO:0000256" key="2">
    <source>
        <dbReference type="SAM" id="MobiDB-lite"/>
    </source>
</evidence>
<evidence type="ECO:0000256" key="1">
    <source>
        <dbReference type="SAM" id="Coils"/>
    </source>
</evidence>
<proteinExistence type="predicted"/>
<comment type="caution">
    <text evidence="3">The sequence shown here is derived from an EMBL/GenBank/DDBJ whole genome shotgun (WGS) entry which is preliminary data.</text>
</comment>
<keyword evidence="1" id="KW-0175">Coiled coil</keyword>
<sequence>MHMPPSSAPQPASLADALARIAQLEQQLARAEHVVRLELGKLLREADQAGALNPTLAPEEPSNAAARPAPSLSTANPAPKAPAAAPTDGEAPSDPAPEPLDIGPFVLRALALRKSVHAGALSDADAARELEAMWGAPGAEGAGLSEEQRGDGEALGGDVRTRE</sequence>
<dbReference type="EMBL" id="BQKY01000005">
    <property type="protein sequence ID" value="GJN89698.1"/>
    <property type="molecule type" value="Genomic_DNA"/>
</dbReference>
<dbReference type="AlphaFoldDB" id="A0AAV5GHU4"/>
<keyword evidence="4" id="KW-1185">Reference proteome</keyword>
<organism evidence="3 4">
    <name type="scientific">Rhodotorula paludigena</name>
    <dbReference type="NCBI Taxonomy" id="86838"/>
    <lineage>
        <taxon>Eukaryota</taxon>
        <taxon>Fungi</taxon>
        <taxon>Dikarya</taxon>
        <taxon>Basidiomycota</taxon>
        <taxon>Pucciniomycotina</taxon>
        <taxon>Microbotryomycetes</taxon>
        <taxon>Sporidiobolales</taxon>
        <taxon>Sporidiobolaceae</taxon>
        <taxon>Rhodotorula</taxon>
    </lineage>
</organism>
<gene>
    <name evidence="3" type="ORF">Rhopal_002685-T1</name>
</gene>
<feature type="compositionally biased region" description="Low complexity" evidence="2">
    <location>
        <begin position="75"/>
        <end position="86"/>
    </location>
</feature>